<feature type="binding site" evidence="16">
    <location>
        <begin position="107"/>
        <end position="108"/>
    </location>
    <ligand>
        <name>S-adenosyl-L-methionine</name>
        <dbReference type="ChEBI" id="CHEBI:59789"/>
        <label>2</label>
    </ligand>
</feature>
<dbReference type="InterPro" id="IPR007197">
    <property type="entry name" value="rSAM"/>
</dbReference>
<dbReference type="PANTHER" id="PTHR13932:SF6">
    <property type="entry name" value="OXYGEN-INDEPENDENT COPROPORPHYRINOGEN III OXIDASE"/>
    <property type="match status" value="1"/>
</dbReference>
<feature type="binding site" evidence="16">
    <location>
        <position position="178"/>
    </location>
    <ligand>
        <name>S-adenosyl-L-methionine</name>
        <dbReference type="ChEBI" id="CHEBI:59789"/>
        <label>2</label>
    </ligand>
</feature>
<dbReference type="InterPro" id="IPR023404">
    <property type="entry name" value="rSAM_horseshoe"/>
</dbReference>
<feature type="binding site" evidence="17">
    <location>
        <position position="63"/>
    </location>
    <ligand>
        <name>[4Fe-4S] cluster</name>
        <dbReference type="ChEBI" id="CHEBI:49883"/>
        <note>4Fe-4S-S-AdoMet</note>
    </ligand>
</feature>
<evidence type="ECO:0000256" key="3">
    <source>
        <dbReference type="ARBA" id="ARBA00005493"/>
    </source>
</evidence>
<feature type="binding site" evidence="16">
    <location>
        <begin position="62"/>
        <end position="64"/>
    </location>
    <ligand>
        <name>S-adenosyl-L-methionine</name>
        <dbReference type="ChEBI" id="CHEBI:59789"/>
        <label>2</label>
    </ligand>
</feature>
<keyword evidence="12 15" id="KW-0627">Porphyrin biosynthesis</keyword>
<feature type="binding site" evidence="17">
    <location>
        <position position="56"/>
    </location>
    <ligand>
        <name>[4Fe-4S] cluster</name>
        <dbReference type="ChEBI" id="CHEBI:49883"/>
        <note>4Fe-4S-S-AdoMet</note>
    </ligand>
</feature>
<dbReference type="PIRSF" id="PIRSF000167">
    <property type="entry name" value="HemN"/>
    <property type="match status" value="1"/>
</dbReference>
<keyword evidence="6 15" id="KW-0963">Cytoplasm</keyword>
<evidence type="ECO:0000256" key="7">
    <source>
        <dbReference type="ARBA" id="ARBA00022691"/>
    </source>
</evidence>
<dbReference type="GO" id="GO:0006782">
    <property type="term" value="P:protoporphyrinogen IX biosynthetic process"/>
    <property type="evidence" value="ECO:0007669"/>
    <property type="project" value="UniProtKB-UniPathway"/>
</dbReference>
<dbReference type="PROSITE" id="PS51918">
    <property type="entry name" value="RADICAL_SAM"/>
    <property type="match status" value="1"/>
</dbReference>
<evidence type="ECO:0000256" key="2">
    <source>
        <dbReference type="ARBA" id="ARBA00004785"/>
    </source>
</evidence>
<dbReference type="PANTHER" id="PTHR13932">
    <property type="entry name" value="COPROPORPHYRINIGEN III OXIDASE"/>
    <property type="match status" value="1"/>
</dbReference>
<comment type="catalytic activity">
    <reaction evidence="14 15">
        <text>coproporphyrinogen III + 2 S-adenosyl-L-methionine = protoporphyrinogen IX + 2 5'-deoxyadenosine + 2 L-methionine + 2 CO2</text>
        <dbReference type="Rhea" id="RHEA:15425"/>
        <dbReference type="ChEBI" id="CHEBI:16526"/>
        <dbReference type="ChEBI" id="CHEBI:17319"/>
        <dbReference type="ChEBI" id="CHEBI:57307"/>
        <dbReference type="ChEBI" id="CHEBI:57309"/>
        <dbReference type="ChEBI" id="CHEBI:57844"/>
        <dbReference type="ChEBI" id="CHEBI:59789"/>
        <dbReference type="EC" id="1.3.98.3"/>
    </reaction>
</comment>
<dbReference type="EC" id="1.3.98.3" evidence="15"/>
<comment type="pathway">
    <text evidence="2 15">Porphyrin-containing compound metabolism; protoporphyrin-IX biosynthesis; protoporphyrinogen-IX from coproporphyrinogen-III (AdoMet route): step 1/1.</text>
</comment>
<evidence type="ECO:0000256" key="8">
    <source>
        <dbReference type="ARBA" id="ARBA00022723"/>
    </source>
</evidence>
<dbReference type="Gene3D" id="3.80.30.20">
    <property type="entry name" value="tm_1862 like domain"/>
    <property type="match status" value="1"/>
</dbReference>
<dbReference type="InterPro" id="IPR006638">
    <property type="entry name" value="Elp3/MiaA/NifB-like_rSAM"/>
</dbReference>
<comment type="subcellular location">
    <subcellularLocation>
        <location evidence="1 15">Cytoplasm</location>
    </subcellularLocation>
</comment>
<dbReference type="STRING" id="177413.SAMN05660859_1894"/>
<protein>
    <recommendedName>
        <fullName evidence="15">Coproporphyrinogen-III oxidase</fullName>
        <ecNumber evidence="15">1.3.98.3</ecNumber>
    </recommendedName>
</protein>
<organism evidence="19 20">
    <name type="scientific">Ancylobacter rudongensis</name>
    <dbReference type="NCBI Taxonomy" id="177413"/>
    <lineage>
        <taxon>Bacteria</taxon>
        <taxon>Pseudomonadati</taxon>
        <taxon>Pseudomonadota</taxon>
        <taxon>Alphaproteobacteria</taxon>
        <taxon>Hyphomicrobiales</taxon>
        <taxon>Xanthobacteraceae</taxon>
        <taxon>Ancylobacter</taxon>
    </lineage>
</organism>
<feature type="binding site" evidence="16">
    <location>
        <position position="323"/>
    </location>
    <ligand>
        <name>S-adenosyl-L-methionine</name>
        <dbReference type="ChEBI" id="CHEBI:59789"/>
        <label>1</label>
    </ligand>
</feature>
<dbReference type="SFLD" id="SFLDG01082">
    <property type="entry name" value="B12-binding_domain_containing"/>
    <property type="match status" value="1"/>
</dbReference>
<keyword evidence="11 15" id="KW-0411">Iron-sulfur</keyword>
<dbReference type="InterPro" id="IPR004558">
    <property type="entry name" value="Coprogen_oxidase_HemN"/>
</dbReference>
<dbReference type="AlphaFoldDB" id="A0A1G4RSG4"/>
<feature type="binding site" evidence="16">
    <location>
        <position position="106"/>
    </location>
    <ligand>
        <name>S-adenosyl-L-methionine</name>
        <dbReference type="ChEBI" id="CHEBI:59789"/>
        <label>1</label>
    </ligand>
</feature>
<evidence type="ECO:0000313" key="19">
    <source>
        <dbReference type="EMBL" id="SCW59716.1"/>
    </source>
</evidence>
<evidence type="ECO:0000256" key="12">
    <source>
        <dbReference type="ARBA" id="ARBA00023244"/>
    </source>
</evidence>
<dbReference type="EMBL" id="FMTP01000002">
    <property type="protein sequence ID" value="SCW59716.1"/>
    <property type="molecule type" value="Genomic_DNA"/>
</dbReference>
<dbReference type="Proteomes" id="UP000198889">
    <property type="component" value="Unassembled WGS sequence"/>
</dbReference>
<dbReference type="SFLD" id="SFLDS00029">
    <property type="entry name" value="Radical_SAM"/>
    <property type="match status" value="1"/>
</dbReference>
<feature type="binding site" evidence="16">
    <location>
        <position position="139"/>
    </location>
    <ligand>
        <name>S-adenosyl-L-methionine</name>
        <dbReference type="ChEBI" id="CHEBI:59789"/>
        <label>1</label>
    </ligand>
</feature>
<dbReference type="GO" id="GO:0046872">
    <property type="term" value="F:metal ion binding"/>
    <property type="evidence" value="ECO:0007669"/>
    <property type="project" value="UniProtKB-KW"/>
</dbReference>
<feature type="binding site" evidence="16">
    <location>
        <position position="166"/>
    </location>
    <ligand>
        <name>S-adenosyl-L-methionine</name>
        <dbReference type="ChEBI" id="CHEBI:59789"/>
        <label>2</label>
    </ligand>
</feature>
<feature type="binding site" evidence="16">
    <location>
        <position position="203"/>
    </location>
    <ligand>
        <name>S-adenosyl-L-methionine</name>
        <dbReference type="ChEBI" id="CHEBI:59789"/>
        <label>2</label>
    </ligand>
</feature>
<feature type="binding site" evidence="17">
    <location>
        <position position="60"/>
    </location>
    <ligand>
        <name>[4Fe-4S] cluster</name>
        <dbReference type="ChEBI" id="CHEBI:49883"/>
        <note>4Fe-4S-S-AdoMet</note>
    </ligand>
</feature>
<evidence type="ECO:0000256" key="16">
    <source>
        <dbReference type="PIRSR" id="PIRSR000167-1"/>
    </source>
</evidence>
<evidence type="ECO:0000256" key="9">
    <source>
        <dbReference type="ARBA" id="ARBA00023002"/>
    </source>
</evidence>
<dbReference type="RefSeq" id="WP_091438305.1">
    <property type="nucleotide sequence ID" value="NZ_FMTP01000002.1"/>
</dbReference>
<dbReference type="GO" id="GO:0005737">
    <property type="term" value="C:cytoplasm"/>
    <property type="evidence" value="ECO:0007669"/>
    <property type="project" value="UniProtKB-SubCell"/>
</dbReference>
<accession>A0A1G4RSG4</accession>
<dbReference type="Pfam" id="PF04055">
    <property type="entry name" value="Radical_SAM"/>
    <property type="match status" value="1"/>
</dbReference>
<comment type="cofactor">
    <cofactor evidence="15 17">
        <name>[4Fe-4S] cluster</name>
        <dbReference type="ChEBI" id="CHEBI:49883"/>
    </cofactor>
    <text evidence="15 17">Binds 1 [4Fe-4S] cluster. The cluster is coordinated with 3 cysteines and an exchangeable S-adenosyl-L-methionine.</text>
</comment>
<keyword evidence="8 15" id="KW-0479">Metal-binding</keyword>
<evidence type="ECO:0000256" key="11">
    <source>
        <dbReference type="ARBA" id="ARBA00023014"/>
    </source>
</evidence>
<comment type="similarity">
    <text evidence="3 15">Belongs to the anaerobic coproporphyrinogen-III oxidase family.</text>
</comment>
<feature type="binding site" evidence="16">
    <location>
        <position position="237"/>
    </location>
    <ligand>
        <name>S-adenosyl-L-methionine</name>
        <dbReference type="ChEBI" id="CHEBI:59789"/>
        <label>2</label>
    </ligand>
</feature>
<comment type="function">
    <text evidence="13">Involved in the heme biosynthesis. Catalyzes the anaerobic oxidative decarboxylation of propionate groups of rings A and B of coproporphyrinogen III to yield the vinyl groups in protoporphyrinogen IX.</text>
</comment>
<keyword evidence="9 15" id="KW-0560">Oxidoreductase</keyword>
<dbReference type="Gene3D" id="1.10.10.920">
    <property type="match status" value="1"/>
</dbReference>
<name>A0A1G4RSG4_9HYPH</name>
<dbReference type="GO" id="GO:0004109">
    <property type="term" value="F:coproporphyrinogen oxidase activity"/>
    <property type="evidence" value="ECO:0007669"/>
    <property type="project" value="InterPro"/>
</dbReference>
<sequence length="440" mass="47474">MHNTTLIHAERAVPRYTSYPTAPHFTGAIRAGAHADWLAVLPAQASVSLYLHVPFCPALCFYCGCTTKATRRAEPVAAYAERLEREIDLVAARIGGRSVTHIAWGGGTPSLLGPATLRRLGERLAEGFQLDHLAEYAFELDPRETDEPLADALAAMGVDRVSLGVQDFSAHVQRAIGRIQPFATVERAMRLLREAGISSINLDLMYGLPHQSERDIRRTTQLATLLAPERLALFGYAHVPWMRANQKMIDEAALPGAAERLDQSEAAREVLLANGYVAIGLDHFARADDPLARAAASGQLRRNFQGYTADQADVLIGMGASAISRFPQGFTQNAPDAGSYMRAIDDGGFATVRGVAFTAQDRQRGALIERLMCDLEVDLDPSTLADAAPRLADLAADGLITLEGRHVAMTAGGRPFVRLAAAALDHRLQSQNAARHSAAV</sequence>
<evidence type="ECO:0000256" key="4">
    <source>
        <dbReference type="ARBA" id="ARBA00011245"/>
    </source>
</evidence>
<reference evidence="20" key="1">
    <citation type="submission" date="2016-10" db="EMBL/GenBank/DDBJ databases">
        <authorList>
            <person name="Varghese N."/>
            <person name="Submissions S."/>
        </authorList>
    </citation>
    <scope>NUCLEOTIDE SEQUENCE [LARGE SCALE GENOMIC DNA]</scope>
    <source>
        <strain evidence="20">CGMCC 1.1761</strain>
    </source>
</reference>
<evidence type="ECO:0000256" key="6">
    <source>
        <dbReference type="ARBA" id="ARBA00022490"/>
    </source>
</evidence>
<dbReference type="InterPro" id="IPR058240">
    <property type="entry name" value="rSAM_sf"/>
</dbReference>
<keyword evidence="7 15" id="KW-0949">S-adenosyl-L-methionine</keyword>
<proteinExistence type="inferred from homology"/>
<evidence type="ECO:0000256" key="5">
    <source>
        <dbReference type="ARBA" id="ARBA00022485"/>
    </source>
</evidence>
<keyword evidence="10 15" id="KW-0408">Iron</keyword>
<evidence type="ECO:0000256" key="15">
    <source>
        <dbReference type="PIRNR" id="PIRNR000167"/>
    </source>
</evidence>
<dbReference type="GO" id="GO:0051989">
    <property type="term" value="F:coproporphyrinogen dehydrogenase activity"/>
    <property type="evidence" value="ECO:0007669"/>
    <property type="project" value="UniProtKB-EC"/>
</dbReference>
<dbReference type="SFLD" id="SFLDG01065">
    <property type="entry name" value="anaerobic_coproporphyrinogen-I"/>
    <property type="match status" value="1"/>
</dbReference>
<dbReference type="SUPFAM" id="SSF102114">
    <property type="entry name" value="Radical SAM enzymes"/>
    <property type="match status" value="1"/>
</dbReference>
<dbReference type="SMART" id="SM00729">
    <property type="entry name" value="Elp3"/>
    <property type="match status" value="1"/>
</dbReference>
<evidence type="ECO:0000313" key="20">
    <source>
        <dbReference type="Proteomes" id="UP000198889"/>
    </source>
</evidence>
<feature type="domain" description="Radical SAM core" evidence="18">
    <location>
        <begin position="41"/>
        <end position="274"/>
    </location>
</feature>
<dbReference type="InterPro" id="IPR034505">
    <property type="entry name" value="Coproporphyrinogen-III_oxidase"/>
</dbReference>
<evidence type="ECO:0000256" key="1">
    <source>
        <dbReference type="ARBA" id="ARBA00004496"/>
    </source>
</evidence>
<evidence type="ECO:0000259" key="18">
    <source>
        <dbReference type="PROSITE" id="PS51918"/>
    </source>
</evidence>
<dbReference type="UniPathway" id="UPA00251">
    <property type="reaction ID" value="UER00323"/>
</dbReference>
<gene>
    <name evidence="19" type="ORF">SAMN05660859_1894</name>
</gene>
<comment type="subunit">
    <text evidence="4">Monomer.</text>
</comment>
<dbReference type="GO" id="GO:0051539">
    <property type="term" value="F:4 iron, 4 sulfur cluster binding"/>
    <property type="evidence" value="ECO:0007669"/>
    <property type="project" value="UniProtKB-KW"/>
</dbReference>
<dbReference type="NCBIfam" id="TIGR00538">
    <property type="entry name" value="hemN"/>
    <property type="match status" value="1"/>
</dbReference>
<keyword evidence="5 15" id="KW-0004">4Fe-4S</keyword>
<evidence type="ECO:0000256" key="10">
    <source>
        <dbReference type="ARBA" id="ARBA00023004"/>
    </source>
</evidence>
<evidence type="ECO:0000256" key="17">
    <source>
        <dbReference type="PIRSR" id="PIRSR000167-2"/>
    </source>
</evidence>
<evidence type="ECO:0000256" key="14">
    <source>
        <dbReference type="ARBA" id="ARBA00048321"/>
    </source>
</evidence>
<evidence type="ECO:0000256" key="13">
    <source>
        <dbReference type="ARBA" id="ARBA00024295"/>
    </source>
</evidence>
<feature type="binding site" evidence="16">
    <location>
        <position position="50"/>
    </location>
    <ligand>
        <name>S-adenosyl-L-methionine</name>
        <dbReference type="ChEBI" id="CHEBI:59789"/>
        <label>1</label>
    </ligand>
</feature>
<keyword evidence="20" id="KW-1185">Reference proteome</keyword>